<dbReference type="InterPro" id="IPR013108">
    <property type="entry name" value="Amidohydro_3"/>
</dbReference>
<accession>A0ABT6RTP9</accession>
<dbReference type="PANTHER" id="PTHR22642:SF2">
    <property type="entry name" value="PROTEIN LONG AFTER FAR-RED 3"/>
    <property type="match status" value="1"/>
</dbReference>
<evidence type="ECO:0000256" key="1">
    <source>
        <dbReference type="SAM" id="MobiDB-lite"/>
    </source>
</evidence>
<keyword evidence="4" id="KW-1185">Reference proteome</keyword>
<feature type="compositionally biased region" description="Polar residues" evidence="1">
    <location>
        <begin position="203"/>
        <end position="212"/>
    </location>
</feature>
<comment type="caution">
    <text evidence="3">The sequence shown here is derived from an EMBL/GenBank/DDBJ whole genome shotgun (WGS) entry which is preliminary data.</text>
</comment>
<dbReference type="InterPro" id="IPR011059">
    <property type="entry name" value="Metal-dep_hydrolase_composite"/>
</dbReference>
<dbReference type="Gene3D" id="3.20.20.140">
    <property type="entry name" value="Metal-dependent hydrolases"/>
    <property type="match status" value="1"/>
</dbReference>
<feature type="region of interest" description="Disordered" evidence="1">
    <location>
        <begin position="196"/>
        <end position="237"/>
    </location>
</feature>
<organism evidence="3 4">
    <name type="scientific">Streptomyces solicavernae</name>
    <dbReference type="NCBI Taxonomy" id="3043614"/>
    <lineage>
        <taxon>Bacteria</taxon>
        <taxon>Bacillati</taxon>
        <taxon>Actinomycetota</taxon>
        <taxon>Actinomycetes</taxon>
        <taxon>Kitasatosporales</taxon>
        <taxon>Streptomycetaceae</taxon>
        <taxon>Streptomyces</taxon>
    </lineage>
</organism>
<reference evidence="3 4" key="1">
    <citation type="submission" date="2023-05" db="EMBL/GenBank/DDBJ databases">
        <title>Draft genome sequence of Streptomyces sp. B-S-A8 isolated from a cave soil in Thailand.</title>
        <authorList>
            <person name="Chamroensaksri N."/>
            <person name="Muangham S."/>
        </authorList>
    </citation>
    <scope>NUCLEOTIDE SEQUENCE [LARGE SCALE GENOMIC DNA]</scope>
    <source>
        <strain evidence="3 4">B-S-A8</strain>
    </source>
</reference>
<dbReference type="PANTHER" id="PTHR22642">
    <property type="entry name" value="IMIDAZOLONEPROPIONASE"/>
    <property type="match status" value="1"/>
</dbReference>
<gene>
    <name evidence="3" type="ORF">QIS99_16600</name>
</gene>
<dbReference type="SUPFAM" id="SSF51556">
    <property type="entry name" value="Metallo-dependent hydrolases"/>
    <property type="match status" value="1"/>
</dbReference>
<dbReference type="Gene3D" id="2.30.40.10">
    <property type="entry name" value="Urease, subunit C, domain 1"/>
    <property type="match status" value="2"/>
</dbReference>
<name>A0ABT6RTP9_9ACTN</name>
<dbReference type="EMBL" id="JASCIR010000012">
    <property type="protein sequence ID" value="MDI3387808.1"/>
    <property type="molecule type" value="Genomic_DNA"/>
</dbReference>
<evidence type="ECO:0000313" key="3">
    <source>
        <dbReference type="EMBL" id="MDI3387808.1"/>
    </source>
</evidence>
<dbReference type="RefSeq" id="WP_282514157.1">
    <property type="nucleotide sequence ID" value="NZ_JASCIR010000012.1"/>
</dbReference>
<protein>
    <submittedName>
        <fullName evidence="3">Amidohydrolase family protein</fullName>
    </submittedName>
</protein>
<evidence type="ECO:0000259" key="2">
    <source>
        <dbReference type="Pfam" id="PF07969"/>
    </source>
</evidence>
<feature type="domain" description="Amidohydrolase 3" evidence="2">
    <location>
        <begin position="111"/>
        <end position="493"/>
    </location>
</feature>
<dbReference type="InterPro" id="IPR032466">
    <property type="entry name" value="Metal_Hydrolase"/>
</dbReference>
<sequence>MHTADRDARTAPADLILRGGVVRSMASGCGGATAIALRSGLVARIGSDAEVMQLAGTATEIVDLAGRAVLPGINDAHLHATWLGAMWPDTLFGEHTAPGPAPERPLLDAGQRRRAILRAGQLASSLGITSYTEPGLGPGEDGGATGAFGTSVAQQYRALAAEGRLRARVTVLRLYGELDGPSDLEHFLSGIAATDSGARHSGATDSGATDSGATHGGATDSGATHGGATDSGATHGGASDPRWLRFAGVKIFADGIPPMKSAYTHRCYADGVSATLLVAGVDDADREANLTRMITAAHHAGQQVGVHATGDRSIDVTLDAIERAQAEKSADLRHYIIHGDLVTGPQLRRMSALGVGLDMQPEIAVRTRSLVDDALGAGSASAAWPLRAALDAEVPLCLTSDAPVLSPDWRRQIAAADEWMGPAADPGRRMARLLHCYTVEPARQDHAASWKGTLAPGMVADLCVLAADPFSLTPAELPDVDVELTILDGKVVYERGVRVTVPESA</sequence>
<evidence type="ECO:0000313" key="4">
    <source>
        <dbReference type="Proteomes" id="UP001224661"/>
    </source>
</evidence>
<dbReference type="SUPFAM" id="SSF51338">
    <property type="entry name" value="Composite domain of metallo-dependent hydrolases"/>
    <property type="match status" value="1"/>
</dbReference>
<dbReference type="Proteomes" id="UP001224661">
    <property type="component" value="Unassembled WGS sequence"/>
</dbReference>
<dbReference type="Pfam" id="PF07969">
    <property type="entry name" value="Amidohydro_3"/>
    <property type="match status" value="1"/>
</dbReference>
<proteinExistence type="predicted"/>